<reference evidence="2 3" key="1">
    <citation type="submission" date="2015-05" db="EMBL/GenBank/DDBJ databases">
        <title>Genome sequencing and analysis of members of genus Stenotrophomonas.</title>
        <authorList>
            <person name="Patil P.P."/>
            <person name="Midha S."/>
            <person name="Patil P.B."/>
        </authorList>
    </citation>
    <scope>NUCLEOTIDE SEQUENCE [LARGE SCALE GENOMIC DNA]</scope>
    <source>
        <strain evidence="2 3">DSM 12575</strain>
    </source>
</reference>
<dbReference type="Pfam" id="PF00326">
    <property type="entry name" value="Peptidase_S9"/>
    <property type="match status" value="1"/>
</dbReference>
<dbReference type="NCBIfam" id="NF033523">
    <property type="entry name" value="lasso_peptidase"/>
    <property type="match status" value="1"/>
</dbReference>
<keyword evidence="3" id="KW-1185">Reference proteome</keyword>
<dbReference type="SUPFAM" id="SSF82171">
    <property type="entry name" value="DPP6 N-terminal domain-like"/>
    <property type="match status" value="1"/>
</dbReference>
<dbReference type="InterPro" id="IPR001375">
    <property type="entry name" value="Peptidase_S9_cat"/>
</dbReference>
<dbReference type="Gene3D" id="3.40.50.1820">
    <property type="entry name" value="alpha/beta hydrolase"/>
    <property type="match status" value="1"/>
</dbReference>
<keyword evidence="2" id="KW-0031">Aminopeptidase</keyword>
<accession>A0ABR5NJH3</accession>
<dbReference type="InterPro" id="IPR011042">
    <property type="entry name" value="6-blade_b-propeller_TolB-like"/>
</dbReference>
<feature type="domain" description="Peptidase S9 prolyl oligopeptidase catalytic" evidence="1">
    <location>
        <begin position="476"/>
        <end position="632"/>
    </location>
</feature>
<dbReference type="EMBL" id="LDJG01000015">
    <property type="protein sequence ID" value="KRG56997.1"/>
    <property type="molecule type" value="Genomic_DNA"/>
</dbReference>
<evidence type="ECO:0000259" key="1">
    <source>
        <dbReference type="Pfam" id="PF00326"/>
    </source>
</evidence>
<proteinExistence type="predicted"/>
<sequence length="668" mass="74362">MSDLGNPVVSTDGRQVAFRVEKASVERNIYESIWYVQNLDGHSPPLRIGEGGEPLREYATGMVLPSPAVWSTDGRWIYYRARFDGRVSVWRAATDGSQAREVVKDAADVRDFVLGKEGKTLLYSVGATRDAVLAAERSEYEQGVRIDESVMLAGGLYRSGRIDGRPATQRFLGDWFSTGPLLARVPDRWKIVDVSTTATRDASASEVPSVAPTAVDLPWILPAPTKLVPHPRDTRTALVLPAQDTEPGMLQPLTSTLAVLSDKRSPGLVRCIDARCRHQTIGDLQWRAESDEVLFTTTDYERARAQSIYRWNVVTGTVQAIVLSDGLVSGSQRHWDVPCAVSASTLVCIAAEADRPPRLEAIDIDSGARRILFEPNKGLEADMAATAPARMIRWQDAQGREFTGQFFEAKSSGHPPPLFVTFYTCQGFLRGGLGDEWPLASLAEQGISALCINALPGFRLDYVDRHDQGRAAVESVVALLAADGTVDPGRVGMGGLSFGSEVTLWTLMHSDVVKAASVGSISPTPSYYLLNSLREAFRTNLRLMWQLGAPDETPGRWREISPAFQLDRIRAPILFQLPEQEYRMLLDYALPMLRRNQGDLYVFPEEAHIKFQPRHKLAAYERNLDWFRYWLQAYEDADPAKAGQYRIWRQMHPQGSGSMDRGRIHEEN</sequence>
<dbReference type="SUPFAM" id="SSF53474">
    <property type="entry name" value="alpha/beta-Hydrolases"/>
    <property type="match status" value="1"/>
</dbReference>
<keyword evidence="2" id="KW-0645">Protease</keyword>
<dbReference type="GO" id="GO:0004177">
    <property type="term" value="F:aminopeptidase activity"/>
    <property type="evidence" value="ECO:0007669"/>
    <property type="project" value="UniProtKB-KW"/>
</dbReference>
<keyword evidence="2" id="KW-0378">Hydrolase</keyword>
<dbReference type="Gene3D" id="2.120.10.30">
    <property type="entry name" value="TolB, C-terminal domain"/>
    <property type="match status" value="1"/>
</dbReference>
<dbReference type="InterPro" id="IPR053536">
    <property type="entry name" value="Lasso_peptide_isopeptidase"/>
</dbReference>
<evidence type="ECO:0000313" key="3">
    <source>
        <dbReference type="Proteomes" id="UP000050902"/>
    </source>
</evidence>
<evidence type="ECO:0000313" key="2">
    <source>
        <dbReference type="EMBL" id="KRG56997.1"/>
    </source>
</evidence>
<protein>
    <submittedName>
        <fullName evidence="2">Dipeptidyl aminopeptidase</fullName>
    </submittedName>
</protein>
<gene>
    <name evidence="2" type="ORF">ABB22_10950</name>
</gene>
<dbReference type="Proteomes" id="UP000050902">
    <property type="component" value="Unassembled WGS sequence"/>
</dbReference>
<name>A0ABR5NJH3_9GAMM</name>
<dbReference type="InterPro" id="IPR029058">
    <property type="entry name" value="AB_hydrolase_fold"/>
</dbReference>
<organism evidence="2 3">
    <name type="scientific">Stenotrophomonas nitritireducens</name>
    <dbReference type="NCBI Taxonomy" id="83617"/>
    <lineage>
        <taxon>Bacteria</taxon>
        <taxon>Pseudomonadati</taxon>
        <taxon>Pseudomonadota</taxon>
        <taxon>Gammaproteobacteria</taxon>
        <taxon>Lysobacterales</taxon>
        <taxon>Lysobacteraceae</taxon>
        <taxon>Stenotrophomonas</taxon>
    </lineage>
</organism>
<comment type="caution">
    <text evidence="2">The sequence shown here is derived from an EMBL/GenBank/DDBJ whole genome shotgun (WGS) entry which is preliminary data.</text>
</comment>